<name>A0A9J6EN70_RHIMP</name>
<dbReference type="InterPro" id="IPR042371">
    <property type="entry name" value="Z_dom"/>
</dbReference>
<dbReference type="Pfam" id="PF02295">
    <property type="entry name" value="z-alpha"/>
    <property type="match status" value="1"/>
</dbReference>
<dbReference type="Proteomes" id="UP000821866">
    <property type="component" value="Chromosome 11"/>
</dbReference>
<evidence type="ECO:0000313" key="4">
    <source>
        <dbReference type="EMBL" id="KAH8035456.1"/>
    </source>
</evidence>
<dbReference type="EMBL" id="JABSTU010000003">
    <property type="protein sequence ID" value="KAH8035456.1"/>
    <property type="molecule type" value="Genomic_DNA"/>
</dbReference>
<protein>
    <recommendedName>
        <fullName evidence="3">Z-binding domain-containing protein</fullName>
    </recommendedName>
</protein>
<evidence type="ECO:0000256" key="2">
    <source>
        <dbReference type="SAM" id="MobiDB-lite"/>
    </source>
</evidence>
<dbReference type="VEuPathDB" id="VectorBase:LOC119180667"/>
<sequence length="311" mass="33769">MVDVWDVRTQLLNYFHSHPGENVRTVDLCRVIKQPKKTINSVLYRLQRDGVLQKVVESPPTWREAGSAGSRIEQQYSIGYPNDGAAADGWHKLRGHSDENSTGKPLAITDGRSPPPPFPTGATDVSESQIKYNVDFMSAVSMLADAWKAVSAGTISNCFRHAGFTLRSEPDTADTAAEELDNATEEPDLPSSASSSGPDVIDDLRGCGGPIPDTVTFEDFANVDSAVSCAELNDDIIEQVLQPSNSNSDSDDDDAPCAPEPSHADLFRALAVLPSSFSDRITLAEIQADLLALKRKCVQQHINDFFRPPVD</sequence>
<accession>A0A9J6EN70</accession>
<keyword evidence="1" id="KW-0694">RNA-binding</keyword>
<dbReference type="GO" id="GO:0003726">
    <property type="term" value="F:double-stranded RNA adenosine deaminase activity"/>
    <property type="evidence" value="ECO:0007669"/>
    <property type="project" value="InterPro"/>
</dbReference>
<feature type="region of interest" description="Disordered" evidence="2">
    <location>
        <begin position="92"/>
        <end position="124"/>
    </location>
</feature>
<evidence type="ECO:0000256" key="1">
    <source>
        <dbReference type="ARBA" id="ARBA00022884"/>
    </source>
</evidence>
<dbReference type="SUPFAM" id="SSF46785">
    <property type="entry name" value="Winged helix' DNA-binding domain"/>
    <property type="match status" value="1"/>
</dbReference>
<dbReference type="InterPro" id="IPR036388">
    <property type="entry name" value="WH-like_DNA-bd_sf"/>
</dbReference>
<reference evidence="4" key="1">
    <citation type="journal article" date="2020" name="Cell">
        <title>Large-Scale Comparative Analyses of Tick Genomes Elucidate Their Genetic Diversity and Vector Capacities.</title>
        <authorList>
            <consortium name="Tick Genome and Microbiome Consortium (TIGMIC)"/>
            <person name="Jia N."/>
            <person name="Wang J."/>
            <person name="Shi W."/>
            <person name="Du L."/>
            <person name="Sun Y."/>
            <person name="Zhan W."/>
            <person name="Jiang J.F."/>
            <person name="Wang Q."/>
            <person name="Zhang B."/>
            <person name="Ji P."/>
            <person name="Bell-Sakyi L."/>
            <person name="Cui X.M."/>
            <person name="Yuan T.T."/>
            <person name="Jiang B.G."/>
            <person name="Yang W.F."/>
            <person name="Lam T.T."/>
            <person name="Chang Q.C."/>
            <person name="Ding S.J."/>
            <person name="Wang X.J."/>
            <person name="Zhu J.G."/>
            <person name="Ruan X.D."/>
            <person name="Zhao L."/>
            <person name="Wei J.T."/>
            <person name="Ye R.Z."/>
            <person name="Que T.C."/>
            <person name="Du C.H."/>
            <person name="Zhou Y.H."/>
            <person name="Cheng J.X."/>
            <person name="Dai P.F."/>
            <person name="Guo W.B."/>
            <person name="Han X.H."/>
            <person name="Huang E.J."/>
            <person name="Li L.F."/>
            <person name="Wei W."/>
            <person name="Gao Y.C."/>
            <person name="Liu J.Z."/>
            <person name="Shao H.Z."/>
            <person name="Wang X."/>
            <person name="Wang C.C."/>
            <person name="Yang T.C."/>
            <person name="Huo Q.B."/>
            <person name="Li W."/>
            <person name="Chen H.Y."/>
            <person name="Chen S.E."/>
            <person name="Zhou L.G."/>
            <person name="Ni X.B."/>
            <person name="Tian J.H."/>
            <person name="Sheng Y."/>
            <person name="Liu T."/>
            <person name="Pan Y.S."/>
            <person name="Xia L.Y."/>
            <person name="Li J."/>
            <person name="Zhao F."/>
            <person name="Cao W.C."/>
        </authorList>
    </citation>
    <scope>NUCLEOTIDE SEQUENCE</scope>
    <source>
        <strain evidence="4">Rmic-2018</strain>
    </source>
</reference>
<feature type="region of interest" description="Disordered" evidence="2">
    <location>
        <begin position="170"/>
        <end position="199"/>
    </location>
</feature>
<dbReference type="InterPro" id="IPR036390">
    <property type="entry name" value="WH_DNA-bd_sf"/>
</dbReference>
<dbReference type="VEuPathDB" id="VectorBase:LOC119185236"/>
<feature type="region of interest" description="Disordered" evidence="2">
    <location>
        <begin position="242"/>
        <end position="261"/>
    </location>
</feature>
<feature type="compositionally biased region" description="Basic and acidic residues" evidence="2">
    <location>
        <begin position="92"/>
        <end position="101"/>
    </location>
</feature>
<evidence type="ECO:0000313" key="5">
    <source>
        <dbReference type="Proteomes" id="UP000821866"/>
    </source>
</evidence>
<dbReference type="PROSITE" id="PS50139">
    <property type="entry name" value="Z_BINDING"/>
    <property type="match status" value="1"/>
</dbReference>
<reference evidence="4" key="2">
    <citation type="submission" date="2021-09" db="EMBL/GenBank/DDBJ databases">
        <authorList>
            <person name="Jia N."/>
            <person name="Wang J."/>
            <person name="Shi W."/>
            <person name="Du L."/>
            <person name="Sun Y."/>
            <person name="Zhan W."/>
            <person name="Jiang J."/>
            <person name="Wang Q."/>
            <person name="Zhang B."/>
            <person name="Ji P."/>
            <person name="Sakyi L.B."/>
            <person name="Cui X."/>
            <person name="Yuan T."/>
            <person name="Jiang B."/>
            <person name="Yang W."/>
            <person name="Lam T.T.-Y."/>
            <person name="Chang Q."/>
            <person name="Ding S."/>
            <person name="Wang X."/>
            <person name="Zhu J."/>
            <person name="Ruan X."/>
            <person name="Zhao L."/>
            <person name="Wei J."/>
            <person name="Que T."/>
            <person name="Du C."/>
            <person name="Cheng J."/>
            <person name="Dai P."/>
            <person name="Han X."/>
            <person name="Huang E."/>
            <person name="Gao Y."/>
            <person name="Liu J."/>
            <person name="Shao H."/>
            <person name="Ye R."/>
            <person name="Li L."/>
            <person name="Wei W."/>
            <person name="Wang X."/>
            <person name="Wang C."/>
            <person name="Huo Q."/>
            <person name="Li W."/>
            <person name="Guo W."/>
            <person name="Chen H."/>
            <person name="Chen S."/>
            <person name="Zhou L."/>
            <person name="Zhou L."/>
            <person name="Ni X."/>
            <person name="Tian J."/>
            <person name="Zhou Y."/>
            <person name="Sheng Y."/>
            <person name="Liu T."/>
            <person name="Pan Y."/>
            <person name="Xia L."/>
            <person name="Li J."/>
            <person name="Zhao F."/>
            <person name="Cao W."/>
        </authorList>
    </citation>
    <scope>NUCLEOTIDE SEQUENCE</scope>
    <source>
        <strain evidence="4">Rmic-2018</strain>
        <tissue evidence="4">Larvae</tissue>
    </source>
</reference>
<feature type="domain" description="Z-binding" evidence="3">
    <location>
        <begin position="1"/>
        <end position="66"/>
    </location>
</feature>
<evidence type="ECO:0000259" key="3">
    <source>
        <dbReference type="PROSITE" id="PS50139"/>
    </source>
</evidence>
<keyword evidence="5" id="KW-1185">Reference proteome</keyword>
<dbReference type="SMART" id="SM00550">
    <property type="entry name" value="Zalpha"/>
    <property type="match status" value="1"/>
</dbReference>
<dbReference type="Gene3D" id="1.10.10.10">
    <property type="entry name" value="Winged helix-like DNA-binding domain superfamily/Winged helix DNA-binding domain"/>
    <property type="match status" value="1"/>
</dbReference>
<feature type="compositionally biased region" description="Acidic residues" evidence="2">
    <location>
        <begin position="176"/>
        <end position="188"/>
    </location>
</feature>
<organism evidence="4 5">
    <name type="scientific">Rhipicephalus microplus</name>
    <name type="common">Cattle tick</name>
    <name type="synonym">Boophilus microplus</name>
    <dbReference type="NCBI Taxonomy" id="6941"/>
    <lineage>
        <taxon>Eukaryota</taxon>
        <taxon>Metazoa</taxon>
        <taxon>Ecdysozoa</taxon>
        <taxon>Arthropoda</taxon>
        <taxon>Chelicerata</taxon>
        <taxon>Arachnida</taxon>
        <taxon>Acari</taxon>
        <taxon>Parasitiformes</taxon>
        <taxon>Ixodida</taxon>
        <taxon>Ixodoidea</taxon>
        <taxon>Ixodidae</taxon>
        <taxon>Rhipicephalinae</taxon>
        <taxon>Rhipicephalus</taxon>
        <taxon>Boophilus</taxon>
    </lineage>
</organism>
<comment type="caution">
    <text evidence="4">The sequence shown here is derived from an EMBL/GenBank/DDBJ whole genome shotgun (WGS) entry which is preliminary data.</text>
</comment>
<dbReference type="AlphaFoldDB" id="A0A9J6EN70"/>
<proteinExistence type="predicted"/>
<dbReference type="GO" id="GO:0003723">
    <property type="term" value="F:RNA binding"/>
    <property type="evidence" value="ECO:0007669"/>
    <property type="project" value="UniProtKB-KW"/>
</dbReference>
<gene>
    <name evidence="4" type="ORF">HPB51_005644</name>
</gene>